<feature type="transmembrane region" description="Helical" evidence="1">
    <location>
        <begin position="140"/>
        <end position="161"/>
    </location>
</feature>
<dbReference type="RefSeq" id="WP_204072052.1">
    <property type="nucleotide sequence ID" value="NZ_BAABHI010000012.1"/>
</dbReference>
<dbReference type="EMBL" id="BOOP01000004">
    <property type="protein sequence ID" value="GII36334.1"/>
    <property type="molecule type" value="Genomic_DNA"/>
</dbReference>
<sequence length="229" mass="23496">MRVTSSNGLRHEHAAFRDPAAGRVHLRVAWALMRPLARAVDWSPLAIAASLIVSVAALVPPGEPLGPVPALALLRTAALLLGAAAGFALVDAMSASTGAVPVPRWVRQWARTVIALSAAGLVWAATYAIVAARIVPGVAVTLPGLAVEAAVCMLVGSAGAATAVRRHPGRQAALGGAVAQLAAYAATLITGAGVWPALGDKHWDVTHAWWLAALPLPLLVLVAVHRDVR</sequence>
<evidence type="ECO:0000313" key="2">
    <source>
        <dbReference type="EMBL" id="GII36334.1"/>
    </source>
</evidence>
<comment type="caution">
    <text evidence="2">The sequence shown here is derived from an EMBL/GenBank/DDBJ whole genome shotgun (WGS) entry which is preliminary data.</text>
</comment>
<dbReference type="Proteomes" id="UP000622547">
    <property type="component" value="Unassembled WGS sequence"/>
</dbReference>
<keyword evidence="3" id="KW-1185">Reference proteome</keyword>
<evidence type="ECO:0000313" key="3">
    <source>
        <dbReference type="Proteomes" id="UP000622547"/>
    </source>
</evidence>
<feature type="transmembrane region" description="Helical" evidence="1">
    <location>
        <begin position="207"/>
        <end position="224"/>
    </location>
</feature>
<evidence type="ECO:0000256" key="1">
    <source>
        <dbReference type="SAM" id="Phobius"/>
    </source>
</evidence>
<protein>
    <submittedName>
        <fullName evidence="2">Uncharacterized protein</fullName>
    </submittedName>
</protein>
<feature type="transmembrane region" description="Helical" evidence="1">
    <location>
        <begin position="173"/>
        <end position="195"/>
    </location>
</feature>
<feature type="transmembrane region" description="Helical" evidence="1">
    <location>
        <begin position="72"/>
        <end position="92"/>
    </location>
</feature>
<reference evidence="2 3" key="1">
    <citation type="submission" date="2021-01" db="EMBL/GenBank/DDBJ databases">
        <title>Whole genome shotgun sequence of Planotetraspora phitsanulokensis NBRC 104273.</title>
        <authorList>
            <person name="Komaki H."/>
            <person name="Tamura T."/>
        </authorList>
    </citation>
    <scope>NUCLEOTIDE SEQUENCE [LARGE SCALE GENOMIC DNA]</scope>
    <source>
        <strain evidence="2 3">NBRC 104273</strain>
    </source>
</reference>
<keyword evidence="1" id="KW-0472">Membrane</keyword>
<keyword evidence="1" id="KW-1133">Transmembrane helix</keyword>
<name>A0A8J3XDA6_9ACTN</name>
<feature type="transmembrane region" description="Helical" evidence="1">
    <location>
        <begin position="113"/>
        <end position="134"/>
    </location>
</feature>
<keyword evidence="1" id="KW-0812">Transmembrane</keyword>
<proteinExistence type="predicted"/>
<dbReference type="AlphaFoldDB" id="A0A8J3XDA6"/>
<accession>A0A8J3XDA6</accession>
<feature type="transmembrane region" description="Helical" evidence="1">
    <location>
        <begin position="42"/>
        <end position="60"/>
    </location>
</feature>
<organism evidence="2 3">
    <name type="scientific">Planotetraspora phitsanulokensis</name>
    <dbReference type="NCBI Taxonomy" id="575192"/>
    <lineage>
        <taxon>Bacteria</taxon>
        <taxon>Bacillati</taxon>
        <taxon>Actinomycetota</taxon>
        <taxon>Actinomycetes</taxon>
        <taxon>Streptosporangiales</taxon>
        <taxon>Streptosporangiaceae</taxon>
        <taxon>Planotetraspora</taxon>
    </lineage>
</organism>
<gene>
    <name evidence="2" type="ORF">Pph01_13370</name>
</gene>